<keyword evidence="2" id="KW-1133">Transmembrane helix</keyword>
<feature type="transmembrane region" description="Helical" evidence="2">
    <location>
        <begin position="16"/>
        <end position="34"/>
    </location>
</feature>
<feature type="transmembrane region" description="Helical" evidence="2">
    <location>
        <begin position="454"/>
        <end position="477"/>
    </location>
</feature>
<sequence length="535" mass="59879">MDFAVDKFIKFFKNSVFVLVFCCPFFVFADDWVLAGQKFTFAQKGIENSSNAKIASVLPQLILEQIAENSIRSVSSQEQLDRELYALQTERLSLFLQLSKENKTRDSLVLSKTNPRELKKAIREEEEKISEIEKKIDENLSAVQKTKEKYSRQIALENGEFFDEKKHDDNFFGKLPFAFMKKKEGESKKINENVVLYKNDPSSLFSPSENALALGEESFSFNSEISAAKINALLAGKIALYGEYVSVTVKLYFFPGAASSPEITEVGNANDLVSISQNIARNLMPEIANSVPVKIKIEIEPEQAAKSGIVSVDGVIVPAKEEVVVNAGVHSITVSANGFEKQTVNYAFAGEDFFTVKTTLRPLVMGNLELCLKKMAKGVFYFNALDSSPVDEENRFAASTVNGRPILGIFENSEGESAFIYISEKLAQDGNILSVNAKPYDREKHIDRQRRRMYTAYSVLICSLVPTFFTVGNFTAMNNSYAAGRANFDEVKKWQKYSYYSIGVSCTAGAWFAFEMVRYLFAANEVLPARAVQKK</sequence>
<dbReference type="AlphaFoldDB" id="A0A1T4KXB7"/>
<protein>
    <recommendedName>
        <fullName evidence="5">PEGA domain-containing protein</fullName>
    </recommendedName>
</protein>
<evidence type="ECO:0000313" key="4">
    <source>
        <dbReference type="Proteomes" id="UP000190395"/>
    </source>
</evidence>
<evidence type="ECO:0000313" key="3">
    <source>
        <dbReference type="EMBL" id="SJZ47010.1"/>
    </source>
</evidence>
<keyword evidence="1" id="KW-0175">Coiled coil</keyword>
<evidence type="ECO:0000256" key="1">
    <source>
        <dbReference type="SAM" id="Coils"/>
    </source>
</evidence>
<evidence type="ECO:0000256" key="2">
    <source>
        <dbReference type="SAM" id="Phobius"/>
    </source>
</evidence>
<name>A0A1T4KXB7_9SPIR</name>
<keyword evidence="4" id="KW-1185">Reference proteome</keyword>
<keyword evidence="2" id="KW-0472">Membrane</keyword>
<evidence type="ECO:0008006" key="5">
    <source>
        <dbReference type="Google" id="ProtNLM"/>
    </source>
</evidence>
<dbReference type="EMBL" id="FUXC01000001">
    <property type="protein sequence ID" value="SJZ47010.1"/>
    <property type="molecule type" value="Genomic_DNA"/>
</dbReference>
<keyword evidence="2" id="KW-0812">Transmembrane</keyword>
<proteinExistence type="predicted"/>
<gene>
    <name evidence="3" type="ORF">SAMN02745152_00367</name>
</gene>
<feature type="coiled-coil region" evidence="1">
    <location>
        <begin position="115"/>
        <end position="149"/>
    </location>
</feature>
<organism evidence="3 4">
    <name type="scientific">Treponema berlinense</name>
    <dbReference type="NCBI Taxonomy" id="225004"/>
    <lineage>
        <taxon>Bacteria</taxon>
        <taxon>Pseudomonadati</taxon>
        <taxon>Spirochaetota</taxon>
        <taxon>Spirochaetia</taxon>
        <taxon>Spirochaetales</taxon>
        <taxon>Treponemataceae</taxon>
        <taxon>Treponema</taxon>
    </lineage>
</organism>
<reference evidence="3 4" key="1">
    <citation type="submission" date="2017-02" db="EMBL/GenBank/DDBJ databases">
        <authorList>
            <person name="Peterson S.W."/>
        </authorList>
    </citation>
    <scope>NUCLEOTIDE SEQUENCE [LARGE SCALE GENOMIC DNA]</scope>
    <source>
        <strain evidence="3 4">ATCC BAA-909</strain>
    </source>
</reference>
<accession>A0A1T4KXB7</accession>
<dbReference type="Proteomes" id="UP000190395">
    <property type="component" value="Unassembled WGS sequence"/>
</dbReference>
<dbReference type="STRING" id="225004.SAMN02745152_00367"/>
<feature type="transmembrane region" description="Helical" evidence="2">
    <location>
        <begin position="497"/>
        <end position="514"/>
    </location>
</feature>